<keyword evidence="2" id="KW-0175">Coiled coil</keyword>
<dbReference type="InterPro" id="IPR016186">
    <property type="entry name" value="C-type_lectin-like/link_sf"/>
</dbReference>
<feature type="domain" description="C-type lectin" evidence="4">
    <location>
        <begin position="130"/>
        <end position="251"/>
    </location>
</feature>
<keyword evidence="6" id="KW-1185">Reference proteome</keyword>
<dbReference type="InterPro" id="IPR016187">
    <property type="entry name" value="CTDL_fold"/>
</dbReference>
<dbReference type="Pfam" id="PF00059">
    <property type="entry name" value="Lectin_C"/>
    <property type="match status" value="1"/>
</dbReference>
<keyword evidence="3" id="KW-0472">Membrane</keyword>
<dbReference type="SMART" id="SM00034">
    <property type="entry name" value="CLECT"/>
    <property type="match status" value="1"/>
</dbReference>
<dbReference type="Ensembl" id="ENSSGRT00000011944.1">
    <property type="protein sequence ID" value="ENSSGRP00000011007.1"/>
    <property type="gene ID" value="ENSSGRG00000007178.1"/>
</dbReference>
<dbReference type="CDD" id="cd03590">
    <property type="entry name" value="CLECT_DC-SIGN_like"/>
    <property type="match status" value="1"/>
</dbReference>
<accession>A0A672KLN9</accession>
<organism evidence="5 6">
    <name type="scientific">Sinocyclocheilus grahami</name>
    <name type="common">Dianchi golden-line fish</name>
    <name type="synonym">Barbus grahami</name>
    <dbReference type="NCBI Taxonomy" id="75366"/>
    <lineage>
        <taxon>Eukaryota</taxon>
        <taxon>Metazoa</taxon>
        <taxon>Chordata</taxon>
        <taxon>Craniata</taxon>
        <taxon>Vertebrata</taxon>
        <taxon>Euteleostomi</taxon>
        <taxon>Actinopterygii</taxon>
        <taxon>Neopterygii</taxon>
        <taxon>Teleostei</taxon>
        <taxon>Ostariophysi</taxon>
        <taxon>Cypriniformes</taxon>
        <taxon>Cyprinidae</taxon>
        <taxon>Cyprininae</taxon>
        <taxon>Sinocyclocheilus</taxon>
    </lineage>
</organism>
<keyword evidence="3" id="KW-0812">Transmembrane</keyword>
<dbReference type="Gene3D" id="3.10.100.10">
    <property type="entry name" value="Mannose-Binding Protein A, subunit A"/>
    <property type="match status" value="1"/>
</dbReference>
<feature type="coiled-coil region" evidence="2">
    <location>
        <begin position="52"/>
        <end position="100"/>
    </location>
</feature>
<dbReference type="InterPro" id="IPR033989">
    <property type="entry name" value="CD209-like_CTLD"/>
</dbReference>
<name>A0A672KLN9_SINGR</name>
<keyword evidence="1" id="KW-0430">Lectin</keyword>
<evidence type="ECO:0000313" key="5">
    <source>
        <dbReference type="Ensembl" id="ENSSGRP00000011007.1"/>
    </source>
</evidence>
<dbReference type="InterPro" id="IPR050111">
    <property type="entry name" value="C-type_lectin/snaclec_domain"/>
</dbReference>
<dbReference type="InterPro" id="IPR001304">
    <property type="entry name" value="C-type_lectin-like"/>
</dbReference>
<dbReference type="Proteomes" id="UP000472262">
    <property type="component" value="Unassembled WGS sequence"/>
</dbReference>
<sequence length="260" mass="29524">MLVKELTACLCSSGSDSVRIRSSRAAVVCLVLLCVLLLTAVIVLCVIFPQERQQLISKNENLTNEREQIILKNTNLTNEREQIILKNTNLTNEREQLRSELLICGNISLVYENKKLTAELVAFTVGWIFYQSSFYYMSNETKNWTERRRYCTEKGADLIIINNREEYDFVQNMSAAAVVYIGLTDSDVEGSWKWVYGSTLTSGSWASGQPNGDNKVDEDCAVTVAVPRPAFLNLVGWHDVACNRAFQWICEKRISQFILP</sequence>
<reference evidence="5" key="1">
    <citation type="submission" date="2025-08" db="UniProtKB">
        <authorList>
            <consortium name="Ensembl"/>
        </authorList>
    </citation>
    <scope>IDENTIFICATION</scope>
</reference>
<dbReference type="PANTHER" id="PTHR22803">
    <property type="entry name" value="MANNOSE, PHOSPHOLIPASE, LECTIN RECEPTOR RELATED"/>
    <property type="match status" value="1"/>
</dbReference>
<evidence type="ECO:0000256" key="2">
    <source>
        <dbReference type="SAM" id="Coils"/>
    </source>
</evidence>
<protein>
    <recommendedName>
        <fullName evidence="4">C-type lectin domain-containing protein</fullName>
    </recommendedName>
</protein>
<keyword evidence="3" id="KW-1133">Transmembrane helix</keyword>
<evidence type="ECO:0000313" key="6">
    <source>
        <dbReference type="Proteomes" id="UP000472262"/>
    </source>
</evidence>
<evidence type="ECO:0000259" key="4">
    <source>
        <dbReference type="PROSITE" id="PS50041"/>
    </source>
</evidence>
<feature type="transmembrane region" description="Helical" evidence="3">
    <location>
        <begin position="25"/>
        <end position="48"/>
    </location>
</feature>
<dbReference type="PROSITE" id="PS50041">
    <property type="entry name" value="C_TYPE_LECTIN_2"/>
    <property type="match status" value="1"/>
</dbReference>
<evidence type="ECO:0000256" key="3">
    <source>
        <dbReference type="SAM" id="Phobius"/>
    </source>
</evidence>
<dbReference type="SUPFAM" id="SSF56436">
    <property type="entry name" value="C-type lectin-like"/>
    <property type="match status" value="1"/>
</dbReference>
<proteinExistence type="predicted"/>
<dbReference type="AlphaFoldDB" id="A0A672KLN9"/>
<reference evidence="5" key="2">
    <citation type="submission" date="2025-09" db="UniProtKB">
        <authorList>
            <consortium name="Ensembl"/>
        </authorList>
    </citation>
    <scope>IDENTIFICATION</scope>
</reference>
<evidence type="ECO:0000256" key="1">
    <source>
        <dbReference type="ARBA" id="ARBA00022734"/>
    </source>
</evidence>
<dbReference type="GO" id="GO:0030246">
    <property type="term" value="F:carbohydrate binding"/>
    <property type="evidence" value="ECO:0007669"/>
    <property type="project" value="UniProtKB-KW"/>
</dbReference>